<sequence length="80" mass="9242">MRWHPPGYGGERRDADRVKRDGWRGEAGPWPQWGRVSPPNGVLAISIDDERLSWPERELIRQLGEKLYGPRNREADAPQP</sequence>
<dbReference type="Proteomes" id="UP000245680">
    <property type="component" value="Unassembled WGS sequence"/>
</dbReference>
<reference evidence="2 3" key="1">
    <citation type="submission" date="2018-05" db="EMBL/GenBank/DDBJ databases">
        <title>Rhodobacteraceae gen. nov., sp. nov. isolated from sea water.</title>
        <authorList>
            <person name="Ren Y."/>
        </authorList>
    </citation>
    <scope>NUCLEOTIDE SEQUENCE [LARGE SCALE GENOMIC DNA]</scope>
    <source>
        <strain evidence="2 3">TG-679</strain>
    </source>
</reference>
<accession>A0A2V2LB31</accession>
<name>A0A2V2LB31_9RHOB</name>
<feature type="region of interest" description="Disordered" evidence="1">
    <location>
        <begin position="1"/>
        <end position="38"/>
    </location>
</feature>
<feature type="compositionally biased region" description="Basic and acidic residues" evidence="1">
    <location>
        <begin position="10"/>
        <end position="24"/>
    </location>
</feature>
<evidence type="ECO:0000313" key="2">
    <source>
        <dbReference type="EMBL" id="PWR02412.1"/>
    </source>
</evidence>
<comment type="caution">
    <text evidence="2">The sequence shown here is derived from an EMBL/GenBank/DDBJ whole genome shotgun (WGS) entry which is preliminary data.</text>
</comment>
<dbReference type="AlphaFoldDB" id="A0A2V2LB31"/>
<dbReference type="EMBL" id="QGKU01000038">
    <property type="protein sequence ID" value="PWR02412.1"/>
    <property type="molecule type" value="Genomic_DNA"/>
</dbReference>
<evidence type="ECO:0000256" key="1">
    <source>
        <dbReference type="SAM" id="MobiDB-lite"/>
    </source>
</evidence>
<proteinExistence type="predicted"/>
<dbReference type="OrthoDB" id="8481182at2"/>
<dbReference type="RefSeq" id="WP_109812080.1">
    <property type="nucleotide sequence ID" value="NZ_QGKU01000038.1"/>
</dbReference>
<organism evidence="2 3">
    <name type="scientific">Meridianimarinicoccus roseus</name>
    <dbReference type="NCBI Taxonomy" id="2072018"/>
    <lineage>
        <taxon>Bacteria</taxon>
        <taxon>Pseudomonadati</taxon>
        <taxon>Pseudomonadota</taxon>
        <taxon>Alphaproteobacteria</taxon>
        <taxon>Rhodobacterales</taxon>
        <taxon>Paracoccaceae</taxon>
        <taxon>Meridianimarinicoccus</taxon>
    </lineage>
</organism>
<evidence type="ECO:0000313" key="3">
    <source>
        <dbReference type="Proteomes" id="UP000245680"/>
    </source>
</evidence>
<keyword evidence="3" id="KW-1185">Reference proteome</keyword>
<protein>
    <submittedName>
        <fullName evidence="2">Uncharacterized protein</fullName>
    </submittedName>
</protein>
<gene>
    <name evidence="2" type="ORF">DKT77_12400</name>
</gene>